<name>A0A439CU91_9PEZI</name>
<feature type="domain" description="BZIP" evidence="7">
    <location>
        <begin position="160"/>
        <end position="219"/>
    </location>
</feature>
<dbReference type="PANTHER" id="PTHR11462:SF59">
    <property type="entry name" value="BZIP DOMAIN-CONTAINING PROTEIN"/>
    <property type="match status" value="1"/>
</dbReference>
<proteinExistence type="inferred from homology"/>
<gene>
    <name evidence="8" type="ORF">EKO27_g9381</name>
</gene>
<keyword evidence="9" id="KW-1185">Reference proteome</keyword>
<dbReference type="Gene3D" id="1.20.5.170">
    <property type="match status" value="1"/>
</dbReference>
<dbReference type="AlphaFoldDB" id="A0A439CU91"/>
<dbReference type="PROSITE" id="PS50217">
    <property type="entry name" value="BZIP"/>
    <property type="match status" value="1"/>
</dbReference>
<sequence>MQVLGSRNQGDRQHDVYALAPNGTGDLSFYDINAPEHNLWRAPERVWHLDSFTVDHPPVNRFGYPEEQRVIRTSSNDCHQATTNFDVPFEEWPSDLALDTACDKYKNPTAPSIATLYSPTPQSNLITVPEALDSPEEMGWNDRRSSPVSLTSPHGGPATQKKRNRNRLAAAKCRKKAKRGVDELQQRERDLLRDNKMLNAQACLLREEVLHLKTEILRHNKCDNDYIRQYIQKIDGQGCQQKTEPTMPRTGSTTSWL</sequence>
<reference evidence="8 9" key="1">
    <citation type="submission" date="2018-12" db="EMBL/GenBank/DDBJ databases">
        <title>Draft genome sequence of Xylaria grammica IHI A82.</title>
        <authorList>
            <person name="Buettner E."/>
            <person name="Kellner H."/>
        </authorList>
    </citation>
    <scope>NUCLEOTIDE SEQUENCE [LARGE SCALE GENOMIC DNA]</scope>
    <source>
        <strain evidence="8 9">IHI A82</strain>
    </source>
</reference>
<dbReference type="STRING" id="363999.A0A439CU91"/>
<evidence type="ECO:0000256" key="3">
    <source>
        <dbReference type="ARBA" id="ARBA00023125"/>
    </source>
</evidence>
<evidence type="ECO:0000313" key="9">
    <source>
        <dbReference type="Proteomes" id="UP000286045"/>
    </source>
</evidence>
<evidence type="ECO:0000256" key="2">
    <source>
        <dbReference type="ARBA" id="ARBA00023015"/>
    </source>
</evidence>
<keyword evidence="4" id="KW-0804">Transcription</keyword>
<dbReference type="SUPFAM" id="SSF57959">
    <property type="entry name" value="Leucine zipper domain"/>
    <property type="match status" value="1"/>
</dbReference>
<dbReference type="InterPro" id="IPR004827">
    <property type="entry name" value="bZIP"/>
</dbReference>
<keyword evidence="3" id="KW-0238">DNA-binding</keyword>
<dbReference type="GO" id="GO:0051726">
    <property type="term" value="P:regulation of cell cycle"/>
    <property type="evidence" value="ECO:0007669"/>
    <property type="project" value="TreeGrafter"/>
</dbReference>
<feature type="region of interest" description="Disordered" evidence="6">
    <location>
        <begin position="135"/>
        <end position="168"/>
    </location>
</feature>
<evidence type="ECO:0000256" key="6">
    <source>
        <dbReference type="SAM" id="MobiDB-lite"/>
    </source>
</evidence>
<dbReference type="GO" id="GO:0000981">
    <property type="term" value="F:DNA-binding transcription factor activity, RNA polymerase II-specific"/>
    <property type="evidence" value="ECO:0007669"/>
    <property type="project" value="TreeGrafter"/>
</dbReference>
<dbReference type="InterPro" id="IPR046347">
    <property type="entry name" value="bZIP_sf"/>
</dbReference>
<accession>A0A439CU91</accession>
<keyword evidence="2" id="KW-0805">Transcription regulation</keyword>
<evidence type="ECO:0000259" key="7">
    <source>
        <dbReference type="PROSITE" id="PS50217"/>
    </source>
</evidence>
<organism evidence="8 9">
    <name type="scientific">Xylaria grammica</name>
    <dbReference type="NCBI Taxonomy" id="363999"/>
    <lineage>
        <taxon>Eukaryota</taxon>
        <taxon>Fungi</taxon>
        <taxon>Dikarya</taxon>
        <taxon>Ascomycota</taxon>
        <taxon>Pezizomycotina</taxon>
        <taxon>Sordariomycetes</taxon>
        <taxon>Xylariomycetidae</taxon>
        <taxon>Xylariales</taxon>
        <taxon>Xylariaceae</taxon>
        <taxon>Xylaria</taxon>
    </lineage>
</organism>
<protein>
    <recommendedName>
        <fullName evidence="7">BZIP domain-containing protein</fullName>
    </recommendedName>
</protein>
<dbReference type="InterPro" id="IPR002112">
    <property type="entry name" value="Leuzip_Jun"/>
</dbReference>
<dbReference type="GO" id="GO:0000978">
    <property type="term" value="F:RNA polymerase II cis-regulatory region sequence-specific DNA binding"/>
    <property type="evidence" value="ECO:0007669"/>
    <property type="project" value="TreeGrafter"/>
</dbReference>
<evidence type="ECO:0000256" key="4">
    <source>
        <dbReference type="ARBA" id="ARBA00023163"/>
    </source>
</evidence>
<dbReference type="PANTHER" id="PTHR11462">
    <property type="entry name" value="JUN TRANSCRIPTION FACTOR-RELATED"/>
    <property type="match status" value="1"/>
</dbReference>
<keyword evidence="5" id="KW-0175">Coiled coil</keyword>
<dbReference type="InterPro" id="IPR050946">
    <property type="entry name" value="AP-1_TF_bZIP"/>
</dbReference>
<dbReference type="SMART" id="SM00338">
    <property type="entry name" value="BRLZ"/>
    <property type="match status" value="1"/>
</dbReference>
<dbReference type="PROSITE" id="PS00036">
    <property type="entry name" value="BZIP_BASIC"/>
    <property type="match status" value="1"/>
</dbReference>
<dbReference type="Proteomes" id="UP000286045">
    <property type="component" value="Unassembled WGS sequence"/>
</dbReference>
<evidence type="ECO:0000313" key="8">
    <source>
        <dbReference type="EMBL" id="RWA05730.1"/>
    </source>
</evidence>
<evidence type="ECO:0000256" key="1">
    <source>
        <dbReference type="ARBA" id="ARBA00006882"/>
    </source>
</evidence>
<comment type="caution">
    <text evidence="8">The sequence shown here is derived from an EMBL/GenBank/DDBJ whole genome shotgun (WGS) entry which is preliminary data.</text>
</comment>
<dbReference type="GO" id="GO:0005667">
    <property type="term" value="C:transcription regulator complex"/>
    <property type="evidence" value="ECO:0007669"/>
    <property type="project" value="TreeGrafter"/>
</dbReference>
<dbReference type="Pfam" id="PF00170">
    <property type="entry name" value="bZIP_1"/>
    <property type="match status" value="1"/>
</dbReference>
<dbReference type="EMBL" id="RYZI01000407">
    <property type="protein sequence ID" value="RWA05730.1"/>
    <property type="molecule type" value="Genomic_DNA"/>
</dbReference>
<dbReference type="PRINTS" id="PR00043">
    <property type="entry name" value="LEUZIPPRJUN"/>
</dbReference>
<feature type="coiled-coil region" evidence="5">
    <location>
        <begin position="174"/>
        <end position="201"/>
    </location>
</feature>
<comment type="similarity">
    <text evidence="1">Belongs to the bZIP family. Jun subfamily.</text>
</comment>
<evidence type="ECO:0000256" key="5">
    <source>
        <dbReference type="SAM" id="Coils"/>
    </source>
</evidence>